<proteinExistence type="predicted"/>
<dbReference type="AlphaFoldDB" id="A0A3R9SIJ6"/>
<dbReference type="Proteomes" id="UP000280073">
    <property type="component" value="Unassembled WGS sequence"/>
</dbReference>
<accession>A0A3R9SIJ6</accession>
<protein>
    <submittedName>
        <fullName evidence="1">GntR family transcriptional regulator</fullName>
    </submittedName>
</protein>
<evidence type="ECO:0000313" key="1">
    <source>
        <dbReference type="EMBL" id="RSR57000.1"/>
    </source>
</evidence>
<feature type="non-terminal residue" evidence="1">
    <location>
        <position position="1"/>
    </location>
</feature>
<reference evidence="1 2" key="1">
    <citation type="submission" date="2018-10" db="EMBL/GenBank/DDBJ databases">
        <title>GWAS and RNA-Seq identify cryptic mechanisms of antimicrobial resistance in Acinetobacter baumannii.</title>
        <authorList>
            <person name="Sahl J.W."/>
        </authorList>
    </citation>
    <scope>NUCLEOTIDE SEQUENCE [LARGE SCALE GENOMIC DNA]</scope>
    <source>
        <strain evidence="1 2">TG28175</strain>
    </source>
</reference>
<dbReference type="EMBL" id="RFDI01000519">
    <property type="protein sequence ID" value="RSR57000.1"/>
    <property type="molecule type" value="Genomic_DNA"/>
</dbReference>
<comment type="caution">
    <text evidence="1">The sequence shown here is derived from an EMBL/GenBank/DDBJ whole genome shotgun (WGS) entry which is preliminary data.</text>
</comment>
<name>A0A3R9SIJ6_ACIBA</name>
<sequence length="41" mass="4644">TFSKEQQRSGLIVGLGDFEPELMQQAIKKLSKIIQQHAKSM</sequence>
<gene>
    <name evidence="1" type="ORF">EA686_10910</name>
</gene>
<evidence type="ECO:0000313" key="2">
    <source>
        <dbReference type="Proteomes" id="UP000280073"/>
    </source>
</evidence>
<organism evidence="1 2">
    <name type="scientific">Acinetobacter baumannii</name>
    <dbReference type="NCBI Taxonomy" id="470"/>
    <lineage>
        <taxon>Bacteria</taxon>
        <taxon>Pseudomonadati</taxon>
        <taxon>Pseudomonadota</taxon>
        <taxon>Gammaproteobacteria</taxon>
        <taxon>Moraxellales</taxon>
        <taxon>Moraxellaceae</taxon>
        <taxon>Acinetobacter</taxon>
        <taxon>Acinetobacter calcoaceticus/baumannii complex</taxon>
    </lineage>
</organism>